<evidence type="ECO:0000313" key="3">
    <source>
        <dbReference type="Proteomes" id="UP001141992"/>
    </source>
</evidence>
<protein>
    <recommendedName>
        <fullName evidence="4">Sensor domain-containing protein</fullName>
    </recommendedName>
</protein>
<feature type="transmembrane region" description="Helical" evidence="1">
    <location>
        <begin position="160"/>
        <end position="182"/>
    </location>
</feature>
<dbReference type="AlphaFoldDB" id="A0A9X3KX28"/>
<dbReference type="EMBL" id="JAPZVI010000004">
    <property type="protein sequence ID" value="MCZ8401399.1"/>
    <property type="molecule type" value="Genomic_DNA"/>
</dbReference>
<dbReference type="RefSeq" id="WP_070759945.1">
    <property type="nucleotide sequence ID" value="NZ_CP188776.1"/>
</dbReference>
<name>A0A9X3KX28_ALCXX</name>
<keyword evidence="1" id="KW-1133">Transmembrane helix</keyword>
<feature type="transmembrane region" description="Helical" evidence="1">
    <location>
        <begin position="38"/>
        <end position="56"/>
    </location>
</feature>
<evidence type="ECO:0000313" key="2">
    <source>
        <dbReference type="EMBL" id="MCZ8401399.1"/>
    </source>
</evidence>
<keyword evidence="1" id="KW-0472">Membrane</keyword>
<sequence>MYFRKSDLSFPCRIAVITICSLFIFLIGTASGMPISNFGILAGVFAAFTIFIAVSTDRRLQARTTKPLPWIWEIAVNDVPVGTITDGQYAAILRGVLRNWRVAAEQLLASLKWAAVLAGKMVLISPLVLFWLLAVLAIAFPDESMPIVRELFVDWQGRAWGSVSLKNAVGITGMLAFFLAFFSMPARSLSRYEQAVDRRLRLYFNTPADGDVQALRLPAPWKDAKPT</sequence>
<evidence type="ECO:0008006" key="4">
    <source>
        <dbReference type="Google" id="ProtNLM"/>
    </source>
</evidence>
<evidence type="ECO:0000256" key="1">
    <source>
        <dbReference type="SAM" id="Phobius"/>
    </source>
</evidence>
<gene>
    <name evidence="2" type="ORF">O9570_08090</name>
</gene>
<organism evidence="2 3">
    <name type="scientific">Alcaligenes xylosoxydans xylosoxydans</name>
    <name type="common">Achromobacter xylosoxidans</name>
    <dbReference type="NCBI Taxonomy" id="85698"/>
    <lineage>
        <taxon>Bacteria</taxon>
        <taxon>Pseudomonadati</taxon>
        <taxon>Pseudomonadota</taxon>
        <taxon>Betaproteobacteria</taxon>
        <taxon>Burkholderiales</taxon>
        <taxon>Alcaligenaceae</taxon>
        <taxon>Achromobacter</taxon>
    </lineage>
</organism>
<dbReference type="Proteomes" id="UP001141992">
    <property type="component" value="Unassembled WGS sequence"/>
</dbReference>
<feature type="transmembrane region" description="Helical" evidence="1">
    <location>
        <begin position="12"/>
        <end position="32"/>
    </location>
</feature>
<proteinExistence type="predicted"/>
<keyword evidence="1" id="KW-0812">Transmembrane</keyword>
<accession>A0A9X3KX28</accession>
<feature type="transmembrane region" description="Helical" evidence="1">
    <location>
        <begin position="121"/>
        <end position="140"/>
    </location>
</feature>
<reference evidence="2" key="1">
    <citation type="submission" date="2022-12" db="EMBL/GenBank/DDBJ databases">
        <authorList>
            <person name="Voronina O.L."/>
            <person name="Kunda M.S."/>
            <person name="Ryzhova N."/>
            <person name="Aksenova E.I."/>
        </authorList>
    </citation>
    <scope>NUCLEOTIDE SEQUENCE</scope>
    <source>
        <strain evidence="2">SCCH136:Ach223948</strain>
    </source>
</reference>
<comment type="caution">
    <text evidence="2">The sequence shown here is derived from an EMBL/GenBank/DDBJ whole genome shotgun (WGS) entry which is preliminary data.</text>
</comment>